<keyword evidence="1" id="KW-0812">Transmembrane</keyword>
<keyword evidence="3" id="KW-1185">Reference proteome</keyword>
<keyword evidence="1" id="KW-0472">Membrane</keyword>
<reference evidence="2" key="1">
    <citation type="submission" date="2021-01" db="EMBL/GenBank/DDBJ databases">
        <title>Whole genome shotgun sequence of Demequina activiva NBRC 110675.</title>
        <authorList>
            <person name="Komaki H."/>
            <person name="Tamura T."/>
        </authorList>
    </citation>
    <scope>NUCLEOTIDE SEQUENCE</scope>
    <source>
        <strain evidence="2">NBRC 110675</strain>
    </source>
</reference>
<comment type="caution">
    <text evidence="2">The sequence shown here is derived from an EMBL/GenBank/DDBJ whole genome shotgun (WGS) entry which is preliminary data.</text>
</comment>
<evidence type="ECO:0000256" key="1">
    <source>
        <dbReference type="SAM" id="Phobius"/>
    </source>
</evidence>
<protein>
    <submittedName>
        <fullName evidence="2">Uncharacterized protein</fullName>
    </submittedName>
</protein>
<name>A0A919Q2T6_9MICO</name>
<dbReference type="EMBL" id="BONR01000001">
    <property type="protein sequence ID" value="GIG53841.1"/>
    <property type="molecule type" value="Genomic_DNA"/>
</dbReference>
<evidence type="ECO:0000313" key="2">
    <source>
        <dbReference type="EMBL" id="GIG53841.1"/>
    </source>
</evidence>
<keyword evidence="1" id="KW-1133">Transmembrane helix</keyword>
<accession>A0A919Q2T6</accession>
<dbReference type="Proteomes" id="UP000652354">
    <property type="component" value="Unassembled WGS sequence"/>
</dbReference>
<sequence length="499" mass="53367">MADLGPELRALREGLRSEHAASTPPPSLRRDIARSRRTRAGLWSAAAAVGIVAIAASALPALLAQDEPDPAATAALPAIDPPVYVDATVSFDEATDWLDDPASAGPPQCGTPMPQSLAARDGFSATHEIPTAVTMQRDAYRTIVEASVTIRYGRYDEFPVIVDPMTGLVGRDGLVVGWLPPSAQRGVNIFVRGYPSTQTWDGLGGIAIACRQSPDQPATQLEPGDYEVAWMTRVHSSETANAKADLAQRGFAIPPTAVLAAYREGSYECERLQGWSGTVPITCDPGAVPGTEIDLDAGRVTFPYDEDALGREVDVTLVSQTVPLTIAPAPSDPRDVIEAQNPPHEPGEPMQCGDSYGALDGSDLRLSLTVPFDDLEFGSTTEVEAWVQGFDWTQAAVTLPATAPLWITQREQRRAALNDGGSYGYTLHEVVGRVEVTLPERIAIDRYEGPTSVTIDVSAVQWCDGPPSVSAAALTYSILAPHTVELDDEARTFELVRID</sequence>
<gene>
    <name evidence="2" type="ORF">Dac01nite_05930</name>
</gene>
<dbReference type="AlphaFoldDB" id="A0A919Q2T6"/>
<organism evidence="2 3">
    <name type="scientific">Demequina activiva</name>
    <dbReference type="NCBI Taxonomy" id="1582364"/>
    <lineage>
        <taxon>Bacteria</taxon>
        <taxon>Bacillati</taxon>
        <taxon>Actinomycetota</taxon>
        <taxon>Actinomycetes</taxon>
        <taxon>Micrococcales</taxon>
        <taxon>Demequinaceae</taxon>
        <taxon>Demequina</taxon>
    </lineage>
</organism>
<dbReference type="RefSeq" id="WP_203653265.1">
    <property type="nucleotide sequence ID" value="NZ_BONR01000001.1"/>
</dbReference>
<evidence type="ECO:0000313" key="3">
    <source>
        <dbReference type="Proteomes" id="UP000652354"/>
    </source>
</evidence>
<feature type="transmembrane region" description="Helical" evidence="1">
    <location>
        <begin position="40"/>
        <end position="63"/>
    </location>
</feature>
<proteinExistence type="predicted"/>